<dbReference type="Pfam" id="PF08279">
    <property type="entry name" value="HTH_11"/>
    <property type="match status" value="1"/>
</dbReference>
<dbReference type="Gene3D" id="1.10.10.10">
    <property type="entry name" value="Winged helix-like DNA-binding domain superfamily/Winged helix DNA-binding domain"/>
    <property type="match status" value="1"/>
</dbReference>
<organism evidence="9 10">
    <name type="scientific">Lacticaseibacillus zeae subsp. silagei</name>
    <dbReference type="NCBI Taxonomy" id="3068307"/>
    <lineage>
        <taxon>Bacteria</taxon>
        <taxon>Bacillati</taxon>
        <taxon>Bacillota</taxon>
        <taxon>Bacilli</taxon>
        <taxon>Lactobacillales</taxon>
        <taxon>Lactobacillaceae</taxon>
        <taxon>Lacticaseibacillus</taxon>
    </lineage>
</organism>
<dbReference type="InterPro" id="IPR002178">
    <property type="entry name" value="PTS_EIIA_type-2_dom"/>
</dbReference>
<dbReference type="InterPro" id="IPR036095">
    <property type="entry name" value="PTS_EIIB-like_sf"/>
</dbReference>
<dbReference type="InterPro" id="IPR011608">
    <property type="entry name" value="PRD"/>
</dbReference>
<evidence type="ECO:0000313" key="9">
    <source>
        <dbReference type="EMBL" id="WLV85045.1"/>
    </source>
</evidence>
<keyword evidence="9" id="KW-0762">Sugar transport</keyword>
<dbReference type="Gene3D" id="1.10.1790.10">
    <property type="entry name" value="PRD domain"/>
    <property type="match status" value="2"/>
</dbReference>
<evidence type="ECO:0000256" key="5">
    <source>
        <dbReference type="ARBA" id="ARBA00023163"/>
    </source>
</evidence>
<feature type="domain" description="PTS EIIB type-2" evidence="7">
    <location>
        <begin position="408"/>
        <end position="500"/>
    </location>
</feature>
<dbReference type="InterPro" id="IPR036634">
    <property type="entry name" value="PRD_sf"/>
</dbReference>
<dbReference type="InterPro" id="IPR036388">
    <property type="entry name" value="WH-like_DNA-bd_sf"/>
</dbReference>
<dbReference type="AlphaFoldDB" id="A0ABD7ZD41"/>
<dbReference type="InterPro" id="IPR016152">
    <property type="entry name" value="PTrfase/Anion_transptr"/>
</dbReference>
<dbReference type="RefSeq" id="WP_070652202.1">
    <property type="nucleotide sequence ID" value="NZ_CP132484.1"/>
</dbReference>
<sequence>MHFSDRERKLMNLLLNSKGYLTAAEISNQLFISTKTVYRTVDHVNEIAPNHDLITGSKGQGFRINYSSYLLLNRKQKREKEASNAEIVERQADVLYDLLWEAPASVKVHDLFEPYYVSESQIEADVKAIRADIQTYALQIKRQNMAIQVVGKEDEIRRALQDQMMARDIIEASSDQSRRKDLNVKTLAFSMSLLHQVETELNASVPYPYNLNIAIPLYIMITRNRKGRSIVIDETESESTTGSVNSSSNQRLFKLAAKTITHVESYLNKRLPPGETTYLLEHLLSSRFLKDGFNSVKNVTTHGQAYEVSRYYLERMGEVTGKKIEDLVLLEELTSHIQPMLARLSSNIHVHNVLLDDIERLYPRHFENVSRISKEVEMHFHTANISTDENGFIALYFAKYYEQNEKSLKALVVCTTGIATAKLLAVKIRASFSQLEIVDVVARDKVEERLARDPSIELVISTVSLNNINTIPVIVVNALMTSRDRDKVSSFLNRIEGSEKMLSDVTNRNLIQVNISVQNWEEAIRKSAQPLIDQGYVLPSYVDDMVNTTKEAGPYIVISKGVALPHARPEKGAQRVGIAISTLETPISFGNKANDPVSYVFALSATDSRTHLRALSELVELIGQEAFMQALRDATTPEAIYGLITKFEERCDFNG</sequence>
<dbReference type="PROSITE" id="PS51094">
    <property type="entry name" value="PTS_EIIA_TYPE_2"/>
    <property type="match status" value="1"/>
</dbReference>
<dbReference type="InterPro" id="IPR007737">
    <property type="entry name" value="Mga_HTH"/>
</dbReference>
<dbReference type="PANTHER" id="PTHR30185">
    <property type="entry name" value="CRYPTIC BETA-GLUCOSIDE BGL OPERON ANTITERMINATOR"/>
    <property type="match status" value="1"/>
</dbReference>
<reference evidence="9 10" key="1">
    <citation type="submission" date="2023-08" db="EMBL/GenBank/DDBJ databases">
        <authorList>
            <person name="Buchebner-Jance M."/>
        </authorList>
    </citation>
    <scope>NUCLEOTIDE SEQUENCE [LARGE SCALE GENOMIC DNA]</scope>
    <source>
        <strain evidence="9 10">NCIMB 15475</strain>
    </source>
</reference>
<evidence type="ECO:0000256" key="3">
    <source>
        <dbReference type="ARBA" id="ARBA00023015"/>
    </source>
</evidence>
<keyword evidence="2" id="KW-0677">Repeat</keyword>
<dbReference type="Proteomes" id="UP001229832">
    <property type="component" value="Chromosome"/>
</dbReference>
<dbReference type="GeneID" id="93269682"/>
<feature type="domain" description="PRD" evidence="8">
    <location>
        <begin position="300"/>
        <end position="407"/>
    </location>
</feature>
<dbReference type="Gene3D" id="3.40.50.2300">
    <property type="match status" value="1"/>
</dbReference>
<dbReference type="SUPFAM" id="SSF52794">
    <property type="entry name" value="PTS system IIB component-like"/>
    <property type="match status" value="1"/>
</dbReference>
<evidence type="ECO:0000256" key="4">
    <source>
        <dbReference type="ARBA" id="ARBA00023159"/>
    </source>
</evidence>
<dbReference type="InterPro" id="IPR013011">
    <property type="entry name" value="PTS_EIIB_2"/>
</dbReference>
<evidence type="ECO:0000259" key="8">
    <source>
        <dbReference type="PROSITE" id="PS51372"/>
    </source>
</evidence>
<dbReference type="PROSITE" id="PS51099">
    <property type="entry name" value="PTS_EIIB_TYPE_2"/>
    <property type="match status" value="1"/>
</dbReference>
<gene>
    <name evidence="9" type="ORF">LACZS2_002010</name>
</gene>
<dbReference type="PANTHER" id="PTHR30185:SF18">
    <property type="entry name" value="TRANSCRIPTIONAL REGULATOR MTLR"/>
    <property type="match status" value="1"/>
</dbReference>
<evidence type="ECO:0000259" key="7">
    <source>
        <dbReference type="PROSITE" id="PS51099"/>
    </source>
</evidence>
<name>A0ABD7ZD41_LACZE</name>
<keyword evidence="3" id="KW-0805">Transcription regulation</keyword>
<feature type="domain" description="PTS EIIA type-2" evidence="6">
    <location>
        <begin position="504"/>
        <end position="647"/>
    </location>
</feature>
<dbReference type="PROSITE" id="PS51372">
    <property type="entry name" value="PRD_2"/>
    <property type="match status" value="2"/>
</dbReference>
<dbReference type="CDD" id="cd05568">
    <property type="entry name" value="PTS_IIB_bgl_like"/>
    <property type="match status" value="1"/>
</dbReference>
<dbReference type="SUPFAM" id="SSF63520">
    <property type="entry name" value="PTS-regulatory domain, PRD"/>
    <property type="match status" value="2"/>
</dbReference>
<evidence type="ECO:0000313" key="10">
    <source>
        <dbReference type="Proteomes" id="UP001229832"/>
    </source>
</evidence>
<dbReference type="Pfam" id="PF00359">
    <property type="entry name" value="PTS_EIIA_2"/>
    <property type="match status" value="1"/>
</dbReference>
<dbReference type="Gene3D" id="3.40.930.10">
    <property type="entry name" value="Mannitol-specific EII, Chain A"/>
    <property type="match status" value="1"/>
</dbReference>
<keyword evidence="9" id="KW-0813">Transport</keyword>
<evidence type="ECO:0000259" key="6">
    <source>
        <dbReference type="PROSITE" id="PS51094"/>
    </source>
</evidence>
<dbReference type="EMBL" id="CP132485">
    <property type="protein sequence ID" value="WLV85045.1"/>
    <property type="molecule type" value="Genomic_DNA"/>
</dbReference>
<keyword evidence="5" id="KW-0804">Transcription</keyword>
<dbReference type="GO" id="GO:0016740">
    <property type="term" value="F:transferase activity"/>
    <property type="evidence" value="ECO:0007669"/>
    <property type="project" value="UniProtKB-KW"/>
</dbReference>
<dbReference type="InterPro" id="IPR050661">
    <property type="entry name" value="BglG_antiterminators"/>
</dbReference>
<accession>A0ABD7ZD41</accession>
<proteinExistence type="predicted"/>
<dbReference type="Pfam" id="PF05043">
    <property type="entry name" value="Mga"/>
    <property type="match status" value="1"/>
</dbReference>
<dbReference type="Pfam" id="PF00874">
    <property type="entry name" value="PRD"/>
    <property type="match status" value="1"/>
</dbReference>
<evidence type="ECO:0000256" key="1">
    <source>
        <dbReference type="ARBA" id="ARBA00022679"/>
    </source>
</evidence>
<protein>
    <submittedName>
        <fullName evidence="9">PTS sugar transporter subunit IIA</fullName>
    </submittedName>
</protein>
<keyword evidence="4" id="KW-0010">Activator</keyword>
<keyword evidence="10" id="KW-1185">Reference proteome</keyword>
<dbReference type="SUPFAM" id="SSF55804">
    <property type="entry name" value="Phoshotransferase/anion transport protein"/>
    <property type="match status" value="1"/>
</dbReference>
<feature type="domain" description="PRD" evidence="8">
    <location>
        <begin position="181"/>
        <end position="293"/>
    </location>
</feature>
<keyword evidence="1" id="KW-0808">Transferase</keyword>
<dbReference type="CDD" id="cd00211">
    <property type="entry name" value="PTS_IIA_fru"/>
    <property type="match status" value="1"/>
</dbReference>
<evidence type="ECO:0000256" key="2">
    <source>
        <dbReference type="ARBA" id="ARBA00022737"/>
    </source>
</evidence>
<dbReference type="InterPro" id="IPR013196">
    <property type="entry name" value="HTH_11"/>
</dbReference>